<gene>
    <name evidence="2" type="ORF">A2210_02535</name>
</gene>
<comment type="caution">
    <text evidence="2">The sequence shown here is derived from an EMBL/GenBank/DDBJ whole genome shotgun (WGS) entry which is preliminary data.</text>
</comment>
<feature type="transmembrane region" description="Helical" evidence="1">
    <location>
        <begin position="21"/>
        <end position="40"/>
    </location>
</feature>
<dbReference type="AlphaFoldDB" id="A0A1F8CH72"/>
<reference evidence="2 3" key="1">
    <citation type="journal article" date="2016" name="Nat. Commun.">
        <title>Thousands of microbial genomes shed light on interconnected biogeochemical processes in an aquifer system.</title>
        <authorList>
            <person name="Anantharaman K."/>
            <person name="Brown C.T."/>
            <person name="Hug L.A."/>
            <person name="Sharon I."/>
            <person name="Castelle C.J."/>
            <person name="Probst A.J."/>
            <person name="Thomas B.C."/>
            <person name="Singh A."/>
            <person name="Wilkins M.J."/>
            <person name="Karaoz U."/>
            <person name="Brodie E.L."/>
            <person name="Williams K.H."/>
            <person name="Hubbard S.S."/>
            <person name="Banfield J.F."/>
        </authorList>
    </citation>
    <scope>NUCLEOTIDE SEQUENCE [LARGE SCALE GENOMIC DNA]</scope>
</reference>
<keyword evidence="1" id="KW-0812">Transmembrane</keyword>
<accession>A0A1F8CH72</accession>
<dbReference type="STRING" id="1802532.A2210_02535"/>
<evidence type="ECO:0000256" key="1">
    <source>
        <dbReference type="SAM" id="Phobius"/>
    </source>
</evidence>
<keyword evidence="1" id="KW-0472">Membrane</keyword>
<proteinExistence type="predicted"/>
<organism evidence="2 3">
    <name type="scientific">Candidatus Woesebacteria bacterium RIFOXYA1_FULL_40_18</name>
    <dbReference type="NCBI Taxonomy" id="1802532"/>
    <lineage>
        <taxon>Bacteria</taxon>
        <taxon>Candidatus Woeseibacteriota</taxon>
    </lineage>
</organism>
<keyword evidence="1" id="KW-1133">Transmembrane helix</keyword>
<dbReference type="Proteomes" id="UP000177855">
    <property type="component" value="Unassembled WGS sequence"/>
</dbReference>
<evidence type="ECO:0008006" key="4">
    <source>
        <dbReference type="Google" id="ProtNLM"/>
    </source>
</evidence>
<name>A0A1F8CH72_9BACT</name>
<protein>
    <recommendedName>
        <fullName evidence="4">DUF5658 domain-containing protein</fullName>
    </recommendedName>
</protein>
<evidence type="ECO:0000313" key="3">
    <source>
        <dbReference type="Proteomes" id="UP000177855"/>
    </source>
</evidence>
<feature type="transmembrane region" description="Helical" evidence="1">
    <location>
        <begin position="65"/>
        <end position="83"/>
    </location>
</feature>
<dbReference type="EMBL" id="MGHS01000051">
    <property type="protein sequence ID" value="OGM75612.1"/>
    <property type="molecule type" value="Genomic_DNA"/>
</dbReference>
<evidence type="ECO:0000313" key="2">
    <source>
        <dbReference type="EMBL" id="OGM75612.1"/>
    </source>
</evidence>
<sequence length="126" mass="14252">MTGIWRGRNVLYLFFMQERKLVTYFFLGHLIDSAVSYFYLSDNSWKEVGFLQNSPFLELGAMDKIVIAKMGVVAALIGTYALATGLNKPGIKFSTEKAIQVGTVAVWAVQIWNLERNLHCDIIIML</sequence>